<feature type="binding site" evidence="10">
    <location>
        <begin position="132"/>
        <end position="138"/>
    </location>
    <ligand>
        <name>(6S)-NADPHX</name>
        <dbReference type="ChEBI" id="CHEBI:64076"/>
    </ligand>
</feature>
<dbReference type="OrthoDB" id="9806925at2"/>
<dbReference type="PROSITE" id="PS51385">
    <property type="entry name" value="YJEF_N"/>
    <property type="match status" value="1"/>
</dbReference>
<feature type="binding site" evidence="10">
    <location>
        <position position="128"/>
    </location>
    <ligand>
        <name>K(+)</name>
        <dbReference type="ChEBI" id="CHEBI:29103"/>
    </ligand>
</feature>
<feature type="binding site" evidence="10">
    <location>
        <position position="161"/>
    </location>
    <ligand>
        <name>(6S)-NADPHX</name>
        <dbReference type="ChEBI" id="CHEBI:64076"/>
    </ligand>
</feature>
<protein>
    <recommendedName>
        <fullName evidence="3 10">NAD(P)H-hydrate epimerase</fullName>
        <ecNumber evidence="3 10">5.1.99.6</ecNumber>
    </recommendedName>
    <alternativeName>
        <fullName evidence="10">NAD(P)HX epimerase</fullName>
    </alternativeName>
</protein>
<evidence type="ECO:0000256" key="8">
    <source>
        <dbReference type="ARBA" id="ARBA00023027"/>
    </source>
</evidence>
<comment type="catalytic activity">
    <reaction evidence="1 10">
        <text>(6R)-NADHX = (6S)-NADHX</text>
        <dbReference type="Rhea" id="RHEA:32215"/>
        <dbReference type="ChEBI" id="CHEBI:64074"/>
        <dbReference type="ChEBI" id="CHEBI:64075"/>
        <dbReference type="EC" id="5.1.99.6"/>
    </reaction>
</comment>
<feature type="binding site" evidence="10">
    <location>
        <position position="164"/>
    </location>
    <ligand>
        <name>K(+)</name>
        <dbReference type="ChEBI" id="CHEBI:29103"/>
    </ligand>
</feature>
<keyword evidence="7 10" id="KW-0630">Potassium</keyword>
<dbReference type="AlphaFoldDB" id="A0A5C5Y2X5"/>
<keyword evidence="9 10" id="KW-0413">Isomerase</keyword>
<evidence type="ECO:0000256" key="1">
    <source>
        <dbReference type="ARBA" id="ARBA00000013"/>
    </source>
</evidence>
<dbReference type="GO" id="GO:0000166">
    <property type="term" value="F:nucleotide binding"/>
    <property type="evidence" value="ECO:0007669"/>
    <property type="project" value="UniProtKB-KW"/>
</dbReference>
<accession>A0A5C5Y2X5</accession>
<dbReference type="Gene3D" id="3.40.50.10260">
    <property type="entry name" value="YjeF N-terminal domain"/>
    <property type="match status" value="1"/>
</dbReference>
<evidence type="ECO:0000256" key="7">
    <source>
        <dbReference type="ARBA" id="ARBA00022958"/>
    </source>
</evidence>
<dbReference type="Pfam" id="PF03853">
    <property type="entry name" value="YjeF_N"/>
    <property type="match status" value="1"/>
</dbReference>
<evidence type="ECO:0000256" key="10">
    <source>
        <dbReference type="HAMAP-Rule" id="MF_01966"/>
    </source>
</evidence>
<evidence type="ECO:0000256" key="6">
    <source>
        <dbReference type="ARBA" id="ARBA00022857"/>
    </source>
</evidence>
<dbReference type="HAMAP" id="MF_01966">
    <property type="entry name" value="NADHX_epimerase"/>
    <property type="match status" value="1"/>
</dbReference>
<evidence type="ECO:0000256" key="3">
    <source>
        <dbReference type="ARBA" id="ARBA00012228"/>
    </source>
</evidence>
<evidence type="ECO:0000256" key="4">
    <source>
        <dbReference type="ARBA" id="ARBA00022723"/>
    </source>
</evidence>
<dbReference type="InterPro" id="IPR036652">
    <property type="entry name" value="YjeF_N_dom_sf"/>
</dbReference>
<organism evidence="12 13">
    <name type="scientific">Crateriforma conspicua</name>
    <dbReference type="NCBI Taxonomy" id="2527996"/>
    <lineage>
        <taxon>Bacteria</taxon>
        <taxon>Pseudomonadati</taxon>
        <taxon>Planctomycetota</taxon>
        <taxon>Planctomycetia</taxon>
        <taxon>Planctomycetales</taxon>
        <taxon>Planctomycetaceae</taxon>
        <taxon>Crateriforma</taxon>
    </lineage>
</organism>
<dbReference type="PANTHER" id="PTHR13232:SF10">
    <property type="entry name" value="NAD(P)H-HYDRATE EPIMERASE"/>
    <property type="match status" value="1"/>
</dbReference>
<keyword evidence="13" id="KW-1185">Reference proteome</keyword>
<dbReference type="Proteomes" id="UP000317238">
    <property type="component" value="Unassembled WGS sequence"/>
</dbReference>
<proteinExistence type="inferred from homology"/>
<sequence length="227" mass="23820">MPQTITFEQSRRVDQVALEQYGMDGLVLMENAGSSAARRIAQLHPGASVLVLCGKGNNGGDGYVIARHLQLLRCDVHLLATATPDELSGDAAVNARIAARSEMPITFVKSADDPDIQAAMDAADVIVDCLLGTGVSGSLRSPFQDIVALANAAAAVRIAIDVPTGWPAVQAETSIDAIAFVADRTLTFVAVKEGMNESDADRWTGVVEVIGIGVPKKLLDDLEIPTA</sequence>
<dbReference type="EC" id="5.1.99.6" evidence="3 10"/>
<evidence type="ECO:0000259" key="11">
    <source>
        <dbReference type="PROSITE" id="PS51385"/>
    </source>
</evidence>
<dbReference type="InterPro" id="IPR032976">
    <property type="entry name" value="YJEFN_prot_NAXE-like"/>
</dbReference>
<dbReference type="GO" id="GO:0052856">
    <property type="term" value="F:NAD(P)HX epimerase activity"/>
    <property type="evidence" value="ECO:0007669"/>
    <property type="project" value="UniProtKB-UniRule"/>
</dbReference>
<feature type="binding site" evidence="10">
    <location>
        <begin position="57"/>
        <end position="61"/>
    </location>
    <ligand>
        <name>(6S)-NADPHX</name>
        <dbReference type="ChEBI" id="CHEBI:64076"/>
    </ligand>
</feature>
<dbReference type="NCBIfam" id="TIGR00197">
    <property type="entry name" value="yjeF_nterm"/>
    <property type="match status" value="1"/>
</dbReference>
<keyword evidence="5 10" id="KW-0547">Nucleotide-binding</keyword>
<dbReference type="SUPFAM" id="SSF64153">
    <property type="entry name" value="YjeF N-terminal domain-like"/>
    <property type="match status" value="1"/>
</dbReference>
<comment type="caution">
    <text evidence="10">Lacks conserved residue(s) required for the propagation of feature annotation.</text>
</comment>
<gene>
    <name evidence="12" type="primary">nnr_1</name>
    <name evidence="10" type="synonym">nnrE</name>
    <name evidence="12" type="ORF">Pan14r_18380</name>
</gene>
<feature type="binding site" evidence="10">
    <location>
        <position position="58"/>
    </location>
    <ligand>
        <name>K(+)</name>
        <dbReference type="ChEBI" id="CHEBI:29103"/>
    </ligand>
</feature>
<evidence type="ECO:0000256" key="9">
    <source>
        <dbReference type="ARBA" id="ARBA00023235"/>
    </source>
</evidence>
<evidence type="ECO:0000313" key="13">
    <source>
        <dbReference type="Proteomes" id="UP000317238"/>
    </source>
</evidence>
<dbReference type="EMBL" id="SJPL01000001">
    <property type="protein sequence ID" value="TWT69550.1"/>
    <property type="molecule type" value="Genomic_DNA"/>
</dbReference>
<reference evidence="12 13" key="1">
    <citation type="submission" date="2019-02" db="EMBL/GenBank/DDBJ databases">
        <title>Deep-cultivation of Planctomycetes and their phenomic and genomic characterization uncovers novel biology.</title>
        <authorList>
            <person name="Wiegand S."/>
            <person name="Jogler M."/>
            <person name="Boedeker C."/>
            <person name="Pinto D."/>
            <person name="Vollmers J."/>
            <person name="Rivas-Marin E."/>
            <person name="Kohn T."/>
            <person name="Peeters S.H."/>
            <person name="Heuer A."/>
            <person name="Rast P."/>
            <person name="Oberbeckmann S."/>
            <person name="Bunk B."/>
            <person name="Jeske O."/>
            <person name="Meyerdierks A."/>
            <person name="Storesund J.E."/>
            <person name="Kallscheuer N."/>
            <person name="Luecker S."/>
            <person name="Lage O.M."/>
            <person name="Pohl T."/>
            <person name="Merkel B.J."/>
            <person name="Hornburger P."/>
            <person name="Mueller R.-W."/>
            <person name="Bruemmer F."/>
            <person name="Labrenz M."/>
            <person name="Spormann A.M."/>
            <person name="Op Den Camp H."/>
            <person name="Overmann J."/>
            <person name="Amann R."/>
            <person name="Jetten M.S.M."/>
            <person name="Mascher T."/>
            <person name="Medema M.H."/>
            <person name="Devos D.P."/>
            <person name="Kaster A.-K."/>
            <person name="Ovreas L."/>
            <person name="Rohde M."/>
            <person name="Galperin M.Y."/>
            <person name="Jogler C."/>
        </authorList>
    </citation>
    <scope>NUCLEOTIDE SEQUENCE [LARGE SCALE GENOMIC DNA]</scope>
    <source>
        <strain evidence="12 13">Pan14r</strain>
    </source>
</reference>
<comment type="cofactor">
    <cofactor evidence="10">
        <name>K(+)</name>
        <dbReference type="ChEBI" id="CHEBI:29103"/>
    </cofactor>
    <text evidence="10">Binds 1 potassium ion per subunit.</text>
</comment>
<dbReference type="InterPro" id="IPR004443">
    <property type="entry name" value="YjeF_N_dom"/>
</dbReference>
<comment type="function">
    <text evidence="10">Catalyzes the epimerization of the S- and R-forms of NAD(P)HX, a damaged form of NAD(P)H that is a result of enzymatic or heat-dependent hydration. This is a prerequisite for the S-specific NAD(P)H-hydrate dehydratase to allow the repair of both epimers of NAD(P)HX.</text>
</comment>
<dbReference type="PANTHER" id="PTHR13232">
    <property type="entry name" value="NAD(P)H-HYDRATE EPIMERASE"/>
    <property type="match status" value="1"/>
</dbReference>
<evidence type="ECO:0000313" key="12">
    <source>
        <dbReference type="EMBL" id="TWT69550.1"/>
    </source>
</evidence>
<comment type="catalytic activity">
    <reaction evidence="2 10">
        <text>(6R)-NADPHX = (6S)-NADPHX</text>
        <dbReference type="Rhea" id="RHEA:32227"/>
        <dbReference type="ChEBI" id="CHEBI:64076"/>
        <dbReference type="ChEBI" id="CHEBI:64077"/>
        <dbReference type="EC" id="5.1.99.6"/>
    </reaction>
</comment>
<name>A0A5C5Y2X5_9PLAN</name>
<comment type="similarity">
    <text evidence="10">Belongs to the NnrE/AIBP family.</text>
</comment>
<evidence type="ECO:0000256" key="5">
    <source>
        <dbReference type="ARBA" id="ARBA00022741"/>
    </source>
</evidence>
<keyword evidence="6 10" id="KW-0521">NADP</keyword>
<dbReference type="GO" id="GO:0046872">
    <property type="term" value="F:metal ion binding"/>
    <property type="evidence" value="ECO:0007669"/>
    <property type="project" value="UniProtKB-KW"/>
</dbReference>
<keyword evidence="4 10" id="KW-0479">Metal-binding</keyword>
<feature type="domain" description="YjeF N-terminal" evidence="11">
    <location>
        <begin position="10"/>
        <end position="220"/>
    </location>
</feature>
<comment type="caution">
    <text evidence="12">The sequence shown here is derived from an EMBL/GenBank/DDBJ whole genome shotgun (WGS) entry which is preliminary data.</text>
</comment>
<keyword evidence="8 10" id="KW-0520">NAD</keyword>
<dbReference type="RefSeq" id="WP_146438924.1">
    <property type="nucleotide sequence ID" value="NZ_SJPL01000001.1"/>
</dbReference>
<evidence type="ECO:0000256" key="2">
    <source>
        <dbReference type="ARBA" id="ARBA00000909"/>
    </source>
</evidence>